<dbReference type="GO" id="GO:0008234">
    <property type="term" value="F:cysteine-type peptidase activity"/>
    <property type="evidence" value="ECO:0007669"/>
    <property type="project" value="UniProtKB-KW"/>
</dbReference>
<evidence type="ECO:0000256" key="2">
    <source>
        <dbReference type="ARBA" id="ARBA00022670"/>
    </source>
</evidence>
<keyword evidence="6" id="KW-1133">Transmembrane helix</keyword>
<evidence type="ECO:0000256" key="1">
    <source>
        <dbReference type="ARBA" id="ARBA00007074"/>
    </source>
</evidence>
<dbReference type="PROSITE" id="PS51935">
    <property type="entry name" value="NLPC_P60"/>
    <property type="match status" value="1"/>
</dbReference>
<accession>A0A1M6NWX6</accession>
<keyword evidence="9" id="KW-1185">Reference proteome</keyword>
<evidence type="ECO:0000256" key="3">
    <source>
        <dbReference type="ARBA" id="ARBA00022801"/>
    </source>
</evidence>
<feature type="compositionally biased region" description="Basic and acidic residues" evidence="5">
    <location>
        <begin position="1"/>
        <end position="21"/>
    </location>
</feature>
<feature type="compositionally biased region" description="Basic and acidic residues" evidence="5">
    <location>
        <begin position="56"/>
        <end position="67"/>
    </location>
</feature>
<dbReference type="InterPro" id="IPR051202">
    <property type="entry name" value="Peptidase_C40"/>
</dbReference>
<feature type="compositionally biased region" description="Basic and acidic residues" evidence="5">
    <location>
        <begin position="30"/>
        <end position="40"/>
    </location>
</feature>
<name>A0A1M6NWX6_9FIRM</name>
<comment type="similarity">
    <text evidence="1">Belongs to the peptidase C40 family.</text>
</comment>
<dbReference type="Proteomes" id="UP000183975">
    <property type="component" value="Unassembled WGS sequence"/>
</dbReference>
<keyword evidence="6" id="KW-0472">Membrane</keyword>
<dbReference type="PANTHER" id="PTHR47053">
    <property type="entry name" value="MUREIN DD-ENDOPEPTIDASE MEPH-RELATED"/>
    <property type="match status" value="1"/>
</dbReference>
<evidence type="ECO:0000313" key="8">
    <source>
        <dbReference type="EMBL" id="SHK00193.1"/>
    </source>
</evidence>
<dbReference type="SUPFAM" id="SSF54001">
    <property type="entry name" value="Cysteine proteinases"/>
    <property type="match status" value="1"/>
</dbReference>
<sequence length="734" mass="82249">MPHDELKPKDRVVLRMTRDGAVEENLTEGTSEKVSKRLEDAQLVAPHDTETGDIAEEVKKRRQLRPDELEDAVSQAQAETQSADAEQEYKPGDLPVSDDPTSHTLHSETYRTHSVDYGKAFADTAVTGKVSRPRAERQIDGESVLERAAETSAEMPDLDDDAPASRRIERLERKSQKAHERLDAAREKLPTKKVLKKERVFDEETGKGKTRLYFEDELKVPKGQSKLQFEADKTVRKVGDTLASGIHGKIHEVEQENSGVEAAHKTEIAAESVVRHYQHHTERSANKPFEKVSKLEQKAEATDRKLHFEKTVAENPEMKASRANMNKHYQKQHIKKEYAAARKAGAQTASTATKSTGKTVREKASDKVKDFISKNKKVFAWLGVGLMILILLSAGISSCTAMFTSTTSSVIATSYLSEDDAMTGAEAQYCQMEAELQSYLDNYESTHDYDEYHFDLDAIEHDPYVLISILSALNEGEFTLDEVQGLLQTLFDRQYILTEDVEVEVRYRTETRTGTTTVTDPETGETSTETYTYEVEVPYNYYICTVTLENFDLSHLPVYIMNEDQLSMYSAYMSTLGNREDLFPGSGYVDKYIENPPDDYTVNAAYLTDEKFATLIAEAEKYLGYPYVWGGSNPSTSFDCSGFVSYVLTNSGLVNTGRLGAQGLYNVCSPVSSADVKPGDLVFFVGTYDTPGVSHVGIYVGDNVMLHCGDPIQYTSINTSYWQSHFYAFGRPNY</sequence>
<feature type="transmembrane region" description="Helical" evidence="6">
    <location>
        <begin position="378"/>
        <end position="403"/>
    </location>
</feature>
<dbReference type="RefSeq" id="WP_072849698.1">
    <property type="nucleotide sequence ID" value="NZ_FRAH01000012.1"/>
</dbReference>
<protein>
    <submittedName>
        <fullName evidence="8">NlpC/P60 family protein</fullName>
    </submittedName>
</protein>
<dbReference type="PANTHER" id="PTHR47053:SF1">
    <property type="entry name" value="MUREIN DD-ENDOPEPTIDASE MEPH-RELATED"/>
    <property type="match status" value="1"/>
</dbReference>
<gene>
    <name evidence="8" type="ORF">SAMN02745138_00954</name>
</gene>
<keyword evidence="4" id="KW-0788">Thiol protease</keyword>
<proteinExistence type="inferred from homology"/>
<dbReference type="Gene3D" id="3.90.1720.10">
    <property type="entry name" value="endopeptidase domain like (from Nostoc punctiforme)"/>
    <property type="match status" value="1"/>
</dbReference>
<keyword evidence="2" id="KW-0645">Protease</keyword>
<evidence type="ECO:0000259" key="7">
    <source>
        <dbReference type="PROSITE" id="PS51935"/>
    </source>
</evidence>
<reference evidence="8 9" key="1">
    <citation type="submission" date="2016-11" db="EMBL/GenBank/DDBJ databases">
        <authorList>
            <person name="Jaros S."/>
            <person name="Januszkiewicz K."/>
            <person name="Wedrychowicz H."/>
        </authorList>
    </citation>
    <scope>NUCLEOTIDE SEQUENCE [LARGE SCALE GENOMIC DNA]</scope>
    <source>
        <strain evidence="8 9">DSM 14214</strain>
    </source>
</reference>
<dbReference type="NCBIfam" id="NF045974">
    <property type="entry name" value="conju_CD1108"/>
    <property type="match status" value="1"/>
</dbReference>
<dbReference type="AlphaFoldDB" id="A0A1M6NWX6"/>
<dbReference type="OrthoDB" id="9812962at2"/>
<dbReference type="InterPro" id="IPR000064">
    <property type="entry name" value="NLP_P60_dom"/>
</dbReference>
<dbReference type="Pfam" id="PF00877">
    <property type="entry name" value="NLPC_P60"/>
    <property type="match status" value="1"/>
</dbReference>
<feature type="domain" description="NlpC/P60" evidence="7">
    <location>
        <begin position="609"/>
        <end position="733"/>
    </location>
</feature>
<feature type="region of interest" description="Disordered" evidence="5">
    <location>
        <begin position="1"/>
        <end position="109"/>
    </location>
</feature>
<keyword evidence="3" id="KW-0378">Hydrolase</keyword>
<evidence type="ECO:0000256" key="6">
    <source>
        <dbReference type="SAM" id="Phobius"/>
    </source>
</evidence>
<evidence type="ECO:0000256" key="4">
    <source>
        <dbReference type="ARBA" id="ARBA00022807"/>
    </source>
</evidence>
<keyword evidence="6" id="KW-0812">Transmembrane</keyword>
<feature type="compositionally biased region" description="Polar residues" evidence="5">
    <location>
        <begin position="74"/>
        <end position="84"/>
    </location>
</feature>
<evidence type="ECO:0000313" key="9">
    <source>
        <dbReference type="Proteomes" id="UP000183975"/>
    </source>
</evidence>
<dbReference type="EMBL" id="FRAH01000012">
    <property type="protein sequence ID" value="SHK00193.1"/>
    <property type="molecule type" value="Genomic_DNA"/>
</dbReference>
<dbReference type="InterPro" id="IPR038765">
    <property type="entry name" value="Papain-like_cys_pep_sf"/>
</dbReference>
<evidence type="ECO:0000256" key="5">
    <source>
        <dbReference type="SAM" id="MobiDB-lite"/>
    </source>
</evidence>
<dbReference type="GO" id="GO:0006508">
    <property type="term" value="P:proteolysis"/>
    <property type="evidence" value="ECO:0007669"/>
    <property type="project" value="UniProtKB-KW"/>
</dbReference>
<organism evidence="8 9">
    <name type="scientific">Anaerotignum lactatifermentans DSM 14214</name>
    <dbReference type="NCBI Taxonomy" id="1121323"/>
    <lineage>
        <taxon>Bacteria</taxon>
        <taxon>Bacillati</taxon>
        <taxon>Bacillota</taxon>
        <taxon>Clostridia</taxon>
        <taxon>Lachnospirales</taxon>
        <taxon>Anaerotignaceae</taxon>
        <taxon>Anaerotignum</taxon>
    </lineage>
</organism>